<dbReference type="InterPro" id="IPR017969">
    <property type="entry name" value="Heavy-metal-associated_CS"/>
</dbReference>
<feature type="domain" description="HMA" evidence="2">
    <location>
        <begin position="1"/>
        <end position="63"/>
    </location>
</feature>
<keyword evidence="1" id="KW-0479">Metal-binding</keyword>
<dbReference type="OrthoDB" id="9814359at2"/>
<dbReference type="SUPFAM" id="SSF55008">
    <property type="entry name" value="HMA, heavy metal-associated domain"/>
    <property type="match status" value="1"/>
</dbReference>
<evidence type="ECO:0000313" key="3">
    <source>
        <dbReference type="EMBL" id="RKS85115.1"/>
    </source>
</evidence>
<dbReference type="InterPro" id="IPR036163">
    <property type="entry name" value="HMA_dom_sf"/>
</dbReference>
<name>A0A495RCM0_9GAMM</name>
<protein>
    <submittedName>
        <fullName evidence="3">Copper chaperone</fullName>
    </submittedName>
</protein>
<dbReference type="Proteomes" id="UP000278542">
    <property type="component" value="Unassembled WGS sequence"/>
</dbReference>
<evidence type="ECO:0000259" key="2">
    <source>
        <dbReference type="PROSITE" id="PS50846"/>
    </source>
</evidence>
<dbReference type="PROSITE" id="PS50846">
    <property type="entry name" value="HMA_2"/>
    <property type="match status" value="1"/>
</dbReference>
<dbReference type="RefSeq" id="WP_121145272.1">
    <property type="nucleotide sequence ID" value="NZ_RBWY01000003.1"/>
</dbReference>
<dbReference type="PROSITE" id="PS01047">
    <property type="entry name" value="HMA_1"/>
    <property type="match status" value="1"/>
</dbReference>
<dbReference type="CDD" id="cd00371">
    <property type="entry name" value="HMA"/>
    <property type="match status" value="1"/>
</dbReference>
<proteinExistence type="predicted"/>
<sequence length="67" mass="7050">MKLIIDNMSCNHCVKVITKAINDIDSQAKVTVDLAKKEVAIDGGTLSQEVAINAIDAAGYQFVGIGS</sequence>
<accession>A0A495RCM0</accession>
<organism evidence="3 4">
    <name type="scientific">Orbus hercynius</name>
    <dbReference type="NCBI Taxonomy" id="593135"/>
    <lineage>
        <taxon>Bacteria</taxon>
        <taxon>Pseudomonadati</taxon>
        <taxon>Pseudomonadota</taxon>
        <taxon>Gammaproteobacteria</taxon>
        <taxon>Orbales</taxon>
        <taxon>Orbaceae</taxon>
        <taxon>Orbus</taxon>
    </lineage>
</organism>
<keyword evidence="4" id="KW-1185">Reference proteome</keyword>
<dbReference type="Pfam" id="PF00403">
    <property type="entry name" value="HMA"/>
    <property type="match status" value="1"/>
</dbReference>
<reference evidence="3 4" key="1">
    <citation type="submission" date="2018-10" db="EMBL/GenBank/DDBJ databases">
        <title>Genomic Encyclopedia of Type Strains, Phase IV (KMG-IV): sequencing the most valuable type-strain genomes for metagenomic binning, comparative biology and taxonomic classification.</title>
        <authorList>
            <person name="Goeker M."/>
        </authorList>
    </citation>
    <scope>NUCLEOTIDE SEQUENCE [LARGE SCALE GENOMIC DNA]</scope>
    <source>
        <strain evidence="3 4">DSM 22228</strain>
    </source>
</reference>
<dbReference type="EMBL" id="RBWY01000003">
    <property type="protein sequence ID" value="RKS85115.1"/>
    <property type="molecule type" value="Genomic_DNA"/>
</dbReference>
<dbReference type="Gene3D" id="3.30.70.100">
    <property type="match status" value="1"/>
</dbReference>
<evidence type="ECO:0000256" key="1">
    <source>
        <dbReference type="ARBA" id="ARBA00022723"/>
    </source>
</evidence>
<gene>
    <name evidence="3" type="ORF">DES39_1624</name>
</gene>
<comment type="caution">
    <text evidence="3">The sequence shown here is derived from an EMBL/GenBank/DDBJ whole genome shotgun (WGS) entry which is preliminary data.</text>
</comment>
<dbReference type="InterPro" id="IPR006121">
    <property type="entry name" value="HMA_dom"/>
</dbReference>
<dbReference type="GO" id="GO:0046872">
    <property type="term" value="F:metal ion binding"/>
    <property type="evidence" value="ECO:0007669"/>
    <property type="project" value="UniProtKB-KW"/>
</dbReference>
<dbReference type="AlphaFoldDB" id="A0A495RCM0"/>
<evidence type="ECO:0000313" key="4">
    <source>
        <dbReference type="Proteomes" id="UP000278542"/>
    </source>
</evidence>